<proteinExistence type="predicted"/>
<keyword evidence="1" id="KW-0328">Glycosyltransferase</keyword>
<feature type="non-terminal residue" evidence="3">
    <location>
        <position position="96"/>
    </location>
</feature>
<dbReference type="Pfam" id="PF00201">
    <property type="entry name" value="UDPGT"/>
    <property type="match status" value="1"/>
</dbReference>
<dbReference type="Gene3D" id="3.40.50.2000">
    <property type="entry name" value="Glycogen Phosphorylase B"/>
    <property type="match status" value="1"/>
</dbReference>
<evidence type="ECO:0000256" key="2">
    <source>
        <dbReference type="ARBA" id="ARBA00022679"/>
    </source>
</evidence>
<dbReference type="OrthoDB" id="5835829at2759"/>
<gene>
    <name evidence="3" type="primary">UGT91C1</name>
    <name evidence="3" type="ORF">SPIL2461_LOCUS2658</name>
</gene>
<dbReference type="InterPro" id="IPR002213">
    <property type="entry name" value="UDP_glucos_trans"/>
</dbReference>
<evidence type="ECO:0000256" key="1">
    <source>
        <dbReference type="ARBA" id="ARBA00022676"/>
    </source>
</evidence>
<evidence type="ECO:0000313" key="4">
    <source>
        <dbReference type="Proteomes" id="UP000649617"/>
    </source>
</evidence>
<dbReference type="PANTHER" id="PTHR48043">
    <property type="entry name" value="EG:EG0003.4 PROTEIN-RELATED"/>
    <property type="match status" value="1"/>
</dbReference>
<dbReference type="Proteomes" id="UP000649617">
    <property type="component" value="Unassembled WGS sequence"/>
</dbReference>
<dbReference type="PANTHER" id="PTHR48043:SF145">
    <property type="entry name" value="FI06409P-RELATED"/>
    <property type="match status" value="1"/>
</dbReference>
<organism evidence="3 4">
    <name type="scientific">Symbiodinium pilosum</name>
    <name type="common">Dinoflagellate</name>
    <dbReference type="NCBI Taxonomy" id="2952"/>
    <lineage>
        <taxon>Eukaryota</taxon>
        <taxon>Sar</taxon>
        <taxon>Alveolata</taxon>
        <taxon>Dinophyceae</taxon>
        <taxon>Suessiales</taxon>
        <taxon>Symbiodiniaceae</taxon>
        <taxon>Symbiodinium</taxon>
    </lineage>
</organism>
<name>A0A812JZ02_SYMPI</name>
<accession>A0A812JZ02</accession>
<dbReference type="GO" id="GO:0008194">
    <property type="term" value="F:UDP-glycosyltransferase activity"/>
    <property type="evidence" value="ECO:0007669"/>
    <property type="project" value="InterPro"/>
</dbReference>
<dbReference type="InterPro" id="IPR050271">
    <property type="entry name" value="UDP-glycosyltransferase"/>
</dbReference>
<evidence type="ECO:0000313" key="3">
    <source>
        <dbReference type="EMBL" id="CAE7216901.1"/>
    </source>
</evidence>
<dbReference type="EMBL" id="CAJNIZ010002962">
    <property type="protein sequence ID" value="CAE7216901.1"/>
    <property type="molecule type" value="Genomic_DNA"/>
</dbReference>
<comment type="caution">
    <text evidence="3">The sequence shown here is derived from an EMBL/GenBank/DDBJ whole genome shotgun (WGS) entry which is preliminary data.</text>
</comment>
<keyword evidence="4" id="KW-1185">Reference proteome</keyword>
<dbReference type="AlphaFoldDB" id="A0A812JZ02"/>
<reference evidence="3" key="1">
    <citation type="submission" date="2021-02" db="EMBL/GenBank/DDBJ databases">
        <authorList>
            <person name="Dougan E. K."/>
            <person name="Rhodes N."/>
            <person name="Thang M."/>
            <person name="Chan C."/>
        </authorList>
    </citation>
    <scope>NUCLEOTIDE SEQUENCE</scope>
</reference>
<keyword evidence="2" id="KW-0808">Transferase</keyword>
<protein>
    <submittedName>
        <fullName evidence="3">UGT91C1 protein</fullName>
    </submittedName>
</protein>
<dbReference type="SUPFAM" id="SSF53756">
    <property type="entry name" value="UDP-Glycosyltransferase/glycogen phosphorylase"/>
    <property type="match status" value="1"/>
</dbReference>
<sequence length="96" mass="10245">MPQIEILGLEDLSAVLTHCGWGGTLECMGAGKPVICYPGFGDQMMNAKILHGKGCGPMLNPARAGARQIRNAVQDVVDNLGSYQCKAKDVSEQLKK</sequence>